<name>A0ABP0TUW4_9BRYO</name>
<dbReference type="Gene3D" id="3.80.10.10">
    <property type="entry name" value="Ribonuclease Inhibitor"/>
    <property type="match status" value="1"/>
</dbReference>
<gene>
    <name evidence="2" type="ORF">CSSPTR1EN2_LOCUS7662</name>
</gene>
<dbReference type="SUPFAM" id="SSF52047">
    <property type="entry name" value="RNI-like"/>
    <property type="match status" value="1"/>
</dbReference>
<accession>A0ABP0TUW4</accession>
<sequence length="391" mass="43069">MSVLVENRGSWALADYWRPSIEEANLLGGWREEKATQLWNAGTTTTMIAGERREDGELERILGLDESGENRNESYGGESTSGTIQEGGPPADGLLYALPYVGLQELLALEMVSKSLHDAVRGDVLLWQRLHVEAPLNKMLTNEALIRLAKRADGRLQSLSLVGCLRISDEAIEQVLASNPMLLKLSLPGCTRISAEVILKVVKAQTDCRMVGMPALKQLRIRGLYGVTREILDALQAMLQPEGAVQLQPAKTWKPQYYKSGHQSFACDEDKLIDVEACPKCGNARVVYDCTRDRCQPKQGMTLQQCRGCFLCIARCEECGTCINDSEFEETFCLDFVCSACWLRLPKCLKCNRPGCGRHASNLTGPQSSLICGDCQGVLPGDAGPEFDIHL</sequence>
<dbReference type="InterPro" id="IPR032675">
    <property type="entry name" value="LRR_dom_sf"/>
</dbReference>
<dbReference type="InterPro" id="IPR050648">
    <property type="entry name" value="F-box_LRR-repeat"/>
</dbReference>
<evidence type="ECO:0000313" key="3">
    <source>
        <dbReference type="Proteomes" id="UP001497512"/>
    </source>
</evidence>
<evidence type="ECO:0000256" key="1">
    <source>
        <dbReference type="SAM" id="MobiDB-lite"/>
    </source>
</evidence>
<protein>
    <recommendedName>
        <fullName evidence="4">F-box protein SKIP14</fullName>
    </recommendedName>
</protein>
<dbReference type="EMBL" id="OZ019906">
    <property type="protein sequence ID" value="CAK9204990.1"/>
    <property type="molecule type" value="Genomic_DNA"/>
</dbReference>
<feature type="region of interest" description="Disordered" evidence="1">
    <location>
        <begin position="63"/>
        <end position="86"/>
    </location>
</feature>
<dbReference type="PANTHER" id="PTHR13382">
    <property type="entry name" value="MITOCHONDRIAL ATP SYNTHASE COUPLING FACTOR B"/>
    <property type="match status" value="1"/>
</dbReference>
<dbReference type="PROSITE" id="PS00198">
    <property type="entry name" value="4FE4S_FER_1"/>
    <property type="match status" value="1"/>
</dbReference>
<keyword evidence="3" id="KW-1185">Reference proteome</keyword>
<evidence type="ECO:0008006" key="4">
    <source>
        <dbReference type="Google" id="ProtNLM"/>
    </source>
</evidence>
<dbReference type="Proteomes" id="UP001497512">
    <property type="component" value="Chromosome 14"/>
</dbReference>
<organism evidence="2 3">
    <name type="scientific">Sphagnum troendelagicum</name>
    <dbReference type="NCBI Taxonomy" id="128251"/>
    <lineage>
        <taxon>Eukaryota</taxon>
        <taxon>Viridiplantae</taxon>
        <taxon>Streptophyta</taxon>
        <taxon>Embryophyta</taxon>
        <taxon>Bryophyta</taxon>
        <taxon>Sphagnophytina</taxon>
        <taxon>Sphagnopsida</taxon>
        <taxon>Sphagnales</taxon>
        <taxon>Sphagnaceae</taxon>
        <taxon>Sphagnum</taxon>
    </lineage>
</organism>
<feature type="compositionally biased region" description="Basic and acidic residues" evidence="1">
    <location>
        <begin position="63"/>
        <end position="72"/>
    </location>
</feature>
<proteinExistence type="predicted"/>
<reference evidence="2" key="1">
    <citation type="submission" date="2024-02" db="EMBL/GenBank/DDBJ databases">
        <authorList>
            <consortium name="ELIXIR-Norway"/>
            <consortium name="Elixir Norway"/>
        </authorList>
    </citation>
    <scope>NUCLEOTIDE SEQUENCE</scope>
</reference>
<dbReference type="InterPro" id="IPR017900">
    <property type="entry name" value="4Fe4S_Fe_S_CS"/>
</dbReference>
<evidence type="ECO:0000313" key="2">
    <source>
        <dbReference type="EMBL" id="CAK9204990.1"/>
    </source>
</evidence>
<dbReference type="PANTHER" id="PTHR13382:SF22">
    <property type="entry name" value="F-BOX PROTEIN SKIP14"/>
    <property type="match status" value="1"/>
</dbReference>